<gene>
    <name evidence="1" type="ORF">CCACVL1_29823</name>
</gene>
<dbReference type="Gramene" id="OMO51383">
    <property type="protein sequence ID" value="OMO51383"/>
    <property type="gene ID" value="CCACVL1_29823"/>
</dbReference>
<sequence length="54" mass="6306">MGTYLNKVETLYDARYFKQQVKVGQSKLAIPLPRTQMWRRCSKPIYGKLLTANT</sequence>
<name>A0A1R3FZZ6_COCAP</name>
<protein>
    <submittedName>
        <fullName evidence="1">Uncharacterized protein</fullName>
    </submittedName>
</protein>
<dbReference type="EMBL" id="AWWV01015837">
    <property type="protein sequence ID" value="OMO51383.1"/>
    <property type="molecule type" value="Genomic_DNA"/>
</dbReference>
<evidence type="ECO:0000313" key="1">
    <source>
        <dbReference type="EMBL" id="OMO51383.1"/>
    </source>
</evidence>
<dbReference type="Proteomes" id="UP000188268">
    <property type="component" value="Unassembled WGS sequence"/>
</dbReference>
<keyword evidence="2" id="KW-1185">Reference proteome</keyword>
<comment type="caution">
    <text evidence="1">The sequence shown here is derived from an EMBL/GenBank/DDBJ whole genome shotgun (WGS) entry which is preliminary data.</text>
</comment>
<reference evidence="1 2" key="1">
    <citation type="submission" date="2013-09" db="EMBL/GenBank/DDBJ databases">
        <title>Corchorus capsularis genome sequencing.</title>
        <authorList>
            <person name="Alam M."/>
            <person name="Haque M.S."/>
            <person name="Islam M.S."/>
            <person name="Emdad E.M."/>
            <person name="Islam M.M."/>
            <person name="Ahmed B."/>
            <person name="Halim A."/>
            <person name="Hossen Q.M.M."/>
            <person name="Hossain M.Z."/>
            <person name="Ahmed R."/>
            <person name="Khan M.M."/>
            <person name="Islam R."/>
            <person name="Rashid M.M."/>
            <person name="Khan S.A."/>
            <person name="Rahman M.S."/>
            <person name="Alam M."/>
        </authorList>
    </citation>
    <scope>NUCLEOTIDE SEQUENCE [LARGE SCALE GENOMIC DNA]</scope>
    <source>
        <strain evidence="2">cv. CVL-1</strain>
        <tissue evidence="1">Whole seedling</tissue>
    </source>
</reference>
<accession>A0A1R3FZZ6</accession>
<organism evidence="1 2">
    <name type="scientific">Corchorus capsularis</name>
    <name type="common">Jute</name>
    <dbReference type="NCBI Taxonomy" id="210143"/>
    <lineage>
        <taxon>Eukaryota</taxon>
        <taxon>Viridiplantae</taxon>
        <taxon>Streptophyta</taxon>
        <taxon>Embryophyta</taxon>
        <taxon>Tracheophyta</taxon>
        <taxon>Spermatophyta</taxon>
        <taxon>Magnoliopsida</taxon>
        <taxon>eudicotyledons</taxon>
        <taxon>Gunneridae</taxon>
        <taxon>Pentapetalae</taxon>
        <taxon>rosids</taxon>
        <taxon>malvids</taxon>
        <taxon>Malvales</taxon>
        <taxon>Malvaceae</taxon>
        <taxon>Grewioideae</taxon>
        <taxon>Apeibeae</taxon>
        <taxon>Corchorus</taxon>
    </lineage>
</organism>
<dbReference type="AlphaFoldDB" id="A0A1R3FZZ6"/>
<evidence type="ECO:0000313" key="2">
    <source>
        <dbReference type="Proteomes" id="UP000188268"/>
    </source>
</evidence>
<proteinExistence type="predicted"/>